<dbReference type="STRING" id="1799789.AX660_03770"/>
<proteinExistence type="predicted"/>
<dbReference type="PANTHER" id="PTHR21015">
    <property type="entry name" value="UDP-N-ACETYLGLUCOSAMINE--N-ACETYLMURAMYL-(PENTAPEPTIDE) PYROPHOSPHORYL-UNDECAPRENOL N-ACETYLGLUCOSAMINE TRANSFERASE 1"/>
    <property type="match status" value="1"/>
</dbReference>
<dbReference type="AlphaFoldDB" id="A0A148KKP8"/>
<evidence type="ECO:0000313" key="3">
    <source>
        <dbReference type="Proteomes" id="UP000070299"/>
    </source>
</evidence>
<evidence type="ECO:0000259" key="1">
    <source>
        <dbReference type="Pfam" id="PF04101"/>
    </source>
</evidence>
<dbReference type="InterPro" id="IPR007235">
    <property type="entry name" value="Glyco_trans_28_C"/>
</dbReference>
<name>A0A148KKP8_9ALTE</name>
<evidence type="ECO:0000313" key="2">
    <source>
        <dbReference type="EMBL" id="KXI26892.1"/>
    </source>
</evidence>
<dbReference type="Proteomes" id="UP000070299">
    <property type="component" value="Unassembled WGS sequence"/>
</dbReference>
<dbReference type="Pfam" id="PF04101">
    <property type="entry name" value="Glyco_tran_28_C"/>
    <property type="match status" value="1"/>
</dbReference>
<gene>
    <name evidence="2" type="ORF">AX660_03770</name>
</gene>
<organism evidence="2 3">
    <name type="scientific">Paraglaciecola hydrolytica</name>
    <dbReference type="NCBI Taxonomy" id="1799789"/>
    <lineage>
        <taxon>Bacteria</taxon>
        <taxon>Pseudomonadati</taxon>
        <taxon>Pseudomonadota</taxon>
        <taxon>Gammaproteobacteria</taxon>
        <taxon>Alteromonadales</taxon>
        <taxon>Alteromonadaceae</taxon>
        <taxon>Paraglaciecola</taxon>
    </lineage>
</organism>
<comment type="caution">
    <text evidence="2">The sequence shown here is derived from an EMBL/GenBank/DDBJ whole genome shotgun (WGS) entry which is preliminary data.</text>
</comment>
<sequence length="410" mass="45799">MFLINPNGYFDLLKKHIVFVWELGGGLGHVAGFSPLAQALINAGYQLSVISQNVTSAAEILDKLPIDIYQAPIYRQHTDKLEVTYSYPEILLDLGYKSSAELMPLVAAWQNLLGLLKPDLVISDHSPSALIACRILNLKKIMIGTGFFSPPHVSPLPLFVGTNLPDQKRLVDHERQMLLSINQVLDKSATPPLKQVYELFHVEEDFLCTFAELDHYPERQNSRYWGPRFDIDIGVNFTWSKSKTSKIFAYIKQDVPGFDALLEALLTSKKNVVLYVPSASKKTKQTCASYKNVVLLNAPANMRQVLEQADMIVCHAGHGVVSAALLHGKRLLLIPSQLEQSMLVYLLAKQRLVAAVNPRNDNNNYPKAIEFACTNAELGKNVELFQKKYAEFDSSKQLAEMVKSCAKILA</sequence>
<dbReference type="PANTHER" id="PTHR21015:SF22">
    <property type="entry name" value="GLYCOSYLTRANSFERASE"/>
    <property type="match status" value="1"/>
</dbReference>
<feature type="domain" description="Glycosyl transferase family 28 C-terminal" evidence="1">
    <location>
        <begin position="272"/>
        <end position="345"/>
    </location>
</feature>
<dbReference type="Gene3D" id="3.40.50.2000">
    <property type="entry name" value="Glycogen Phosphorylase B"/>
    <property type="match status" value="2"/>
</dbReference>
<reference evidence="3" key="1">
    <citation type="submission" date="2016-02" db="EMBL/GenBank/DDBJ databases">
        <authorList>
            <person name="Schultz-Johansen M."/>
            <person name="Glaring M.A."/>
            <person name="Bech P.K."/>
            <person name="Stougaard P."/>
        </authorList>
    </citation>
    <scope>NUCLEOTIDE SEQUENCE [LARGE SCALE GENOMIC DNA]</scope>
    <source>
        <strain evidence="3">S66</strain>
    </source>
</reference>
<protein>
    <recommendedName>
        <fullName evidence="1">Glycosyl transferase family 28 C-terminal domain-containing protein</fullName>
    </recommendedName>
</protein>
<dbReference type="GO" id="GO:0016758">
    <property type="term" value="F:hexosyltransferase activity"/>
    <property type="evidence" value="ECO:0007669"/>
    <property type="project" value="InterPro"/>
</dbReference>
<accession>A0A148KKP8</accession>
<dbReference type="EMBL" id="LSNE01000020">
    <property type="protein sequence ID" value="KXI26892.1"/>
    <property type="molecule type" value="Genomic_DNA"/>
</dbReference>
<dbReference type="SUPFAM" id="SSF53756">
    <property type="entry name" value="UDP-Glycosyltransferase/glycogen phosphorylase"/>
    <property type="match status" value="1"/>
</dbReference>
<keyword evidence="3" id="KW-1185">Reference proteome</keyword>